<organism evidence="1 2">
    <name type="scientific">Haematococcus lacustris</name>
    <name type="common">Green alga</name>
    <name type="synonym">Haematococcus pluvialis</name>
    <dbReference type="NCBI Taxonomy" id="44745"/>
    <lineage>
        <taxon>Eukaryota</taxon>
        <taxon>Viridiplantae</taxon>
        <taxon>Chlorophyta</taxon>
        <taxon>core chlorophytes</taxon>
        <taxon>Chlorophyceae</taxon>
        <taxon>CS clade</taxon>
        <taxon>Chlamydomonadales</taxon>
        <taxon>Haematococcaceae</taxon>
        <taxon>Haematococcus</taxon>
    </lineage>
</organism>
<name>A0A6A0ABR4_HAELA</name>
<comment type="caution">
    <text evidence="1">The sequence shown here is derived from an EMBL/GenBank/DDBJ whole genome shotgun (WGS) entry which is preliminary data.</text>
</comment>
<feature type="non-terminal residue" evidence="1">
    <location>
        <position position="1"/>
    </location>
</feature>
<reference evidence="1 2" key="1">
    <citation type="submission" date="2020-02" db="EMBL/GenBank/DDBJ databases">
        <title>Draft genome sequence of Haematococcus lacustris strain NIES-144.</title>
        <authorList>
            <person name="Morimoto D."/>
            <person name="Nakagawa S."/>
            <person name="Yoshida T."/>
            <person name="Sawayama S."/>
        </authorList>
    </citation>
    <scope>NUCLEOTIDE SEQUENCE [LARGE SCALE GENOMIC DNA]</scope>
    <source>
        <strain evidence="1 2">NIES-144</strain>
    </source>
</reference>
<dbReference type="AlphaFoldDB" id="A0A6A0ABR4"/>
<keyword evidence="2" id="KW-1185">Reference proteome</keyword>
<proteinExistence type="predicted"/>
<evidence type="ECO:0000313" key="2">
    <source>
        <dbReference type="Proteomes" id="UP000485058"/>
    </source>
</evidence>
<protein>
    <submittedName>
        <fullName evidence="1">Uncharacterized protein</fullName>
    </submittedName>
</protein>
<evidence type="ECO:0000313" key="1">
    <source>
        <dbReference type="EMBL" id="GFH29701.1"/>
    </source>
</evidence>
<gene>
    <name evidence="1" type="ORF">HaLaN_28409</name>
</gene>
<accession>A0A6A0ABR4</accession>
<dbReference type="EMBL" id="BLLF01004484">
    <property type="protein sequence ID" value="GFH29701.1"/>
    <property type="molecule type" value="Genomic_DNA"/>
</dbReference>
<sequence>VLQQHDPVDSAARVMAFAKDMMAASKTAAAAEP</sequence>
<dbReference type="Proteomes" id="UP000485058">
    <property type="component" value="Unassembled WGS sequence"/>
</dbReference>